<dbReference type="AlphaFoldDB" id="A0AAE1EW63"/>
<organism evidence="1 2">
    <name type="scientific">Petrolisthes cinctipes</name>
    <name type="common">Flat porcelain crab</name>
    <dbReference type="NCBI Taxonomy" id="88211"/>
    <lineage>
        <taxon>Eukaryota</taxon>
        <taxon>Metazoa</taxon>
        <taxon>Ecdysozoa</taxon>
        <taxon>Arthropoda</taxon>
        <taxon>Crustacea</taxon>
        <taxon>Multicrustacea</taxon>
        <taxon>Malacostraca</taxon>
        <taxon>Eumalacostraca</taxon>
        <taxon>Eucarida</taxon>
        <taxon>Decapoda</taxon>
        <taxon>Pleocyemata</taxon>
        <taxon>Anomura</taxon>
        <taxon>Galatheoidea</taxon>
        <taxon>Porcellanidae</taxon>
        <taxon>Petrolisthes</taxon>
    </lineage>
</organism>
<evidence type="ECO:0000313" key="1">
    <source>
        <dbReference type="EMBL" id="KAK3862739.1"/>
    </source>
</evidence>
<name>A0AAE1EW63_PETCI</name>
<sequence length="153" mass="18081">MRVIYRVCVLWLSGRGTLRVAPYVQIYNTHLQYILPLHISLIYFTDILTSHIHISFLTFITYTSPYTLYTSPYTLYTSPYTSPYTLYISPYTLYTSPYTLYTSPYTLYTSPYTLYTSPYTLYTSPYTSPYTLYTSPLHVSLNTHRTHPQPHRR</sequence>
<comment type="caution">
    <text evidence="1">The sequence shown here is derived from an EMBL/GenBank/DDBJ whole genome shotgun (WGS) entry which is preliminary data.</text>
</comment>
<protein>
    <submittedName>
        <fullName evidence="1">Uncharacterized protein</fullName>
    </submittedName>
</protein>
<evidence type="ECO:0000313" key="2">
    <source>
        <dbReference type="Proteomes" id="UP001286313"/>
    </source>
</evidence>
<keyword evidence="2" id="KW-1185">Reference proteome</keyword>
<dbReference type="EMBL" id="JAWQEG010004169">
    <property type="protein sequence ID" value="KAK3862739.1"/>
    <property type="molecule type" value="Genomic_DNA"/>
</dbReference>
<proteinExistence type="predicted"/>
<reference evidence="1" key="1">
    <citation type="submission" date="2023-10" db="EMBL/GenBank/DDBJ databases">
        <title>Genome assemblies of two species of porcelain crab, Petrolisthes cinctipes and Petrolisthes manimaculis (Anomura: Porcellanidae).</title>
        <authorList>
            <person name="Angst P."/>
        </authorList>
    </citation>
    <scope>NUCLEOTIDE SEQUENCE</scope>
    <source>
        <strain evidence="1">PB745_01</strain>
        <tissue evidence="1">Gill</tissue>
    </source>
</reference>
<accession>A0AAE1EW63</accession>
<gene>
    <name evidence="1" type="ORF">Pcinc_031425</name>
</gene>
<dbReference type="Proteomes" id="UP001286313">
    <property type="component" value="Unassembled WGS sequence"/>
</dbReference>